<accession>A0A4V3JWZ9</accession>
<gene>
    <name evidence="1" type="ORF">EHS11_11825</name>
</gene>
<dbReference type="RefSeq" id="WP_167884425.1">
    <property type="nucleotide sequence ID" value="NZ_RQHV01000050.1"/>
</dbReference>
<dbReference type="EMBL" id="RQHV01000050">
    <property type="protein sequence ID" value="TGN09764.1"/>
    <property type="molecule type" value="Genomic_DNA"/>
</dbReference>
<keyword evidence="2" id="KW-1185">Reference proteome</keyword>
<dbReference type="Proteomes" id="UP000298264">
    <property type="component" value="Unassembled WGS sequence"/>
</dbReference>
<organism evidence="1 2">
    <name type="scientific">Leptospira ilyithenensis</name>
    <dbReference type="NCBI Taxonomy" id="2484901"/>
    <lineage>
        <taxon>Bacteria</taxon>
        <taxon>Pseudomonadati</taxon>
        <taxon>Spirochaetota</taxon>
        <taxon>Spirochaetia</taxon>
        <taxon>Leptospirales</taxon>
        <taxon>Leptospiraceae</taxon>
        <taxon>Leptospira</taxon>
    </lineage>
</organism>
<evidence type="ECO:0000313" key="1">
    <source>
        <dbReference type="EMBL" id="TGN09764.1"/>
    </source>
</evidence>
<dbReference type="AlphaFoldDB" id="A0A4V3JWZ9"/>
<name>A0A4V3JWZ9_9LEPT</name>
<proteinExistence type="predicted"/>
<reference evidence="1" key="1">
    <citation type="journal article" date="2019" name="PLoS Negl. Trop. Dis.">
        <title>Revisiting the worldwide diversity of Leptospira species in the environment.</title>
        <authorList>
            <person name="Vincent A.T."/>
            <person name="Schiettekatte O."/>
            <person name="Bourhy P."/>
            <person name="Veyrier F.J."/>
            <person name="Picardeau M."/>
        </authorList>
    </citation>
    <scope>NUCLEOTIDE SEQUENCE [LARGE SCALE GENOMIC DNA]</scope>
    <source>
        <strain evidence="1">201400974</strain>
    </source>
</reference>
<sequence>MLGMLLATALSITSYDNVSYETYTFVPAHYVYEAPINGIHYIREIPGEFIFTPINGWQVSDPGADWMSTTYEAYWGPNFPDNARKLIADSYTWIASGNVGTKSLAEFTSLQADVTAGTKRNLVGTPVYG</sequence>
<evidence type="ECO:0000313" key="2">
    <source>
        <dbReference type="Proteomes" id="UP000298264"/>
    </source>
</evidence>
<comment type="caution">
    <text evidence="1">The sequence shown here is derived from an EMBL/GenBank/DDBJ whole genome shotgun (WGS) entry which is preliminary data.</text>
</comment>
<protein>
    <submittedName>
        <fullName evidence="1">Uncharacterized protein</fullName>
    </submittedName>
</protein>